<feature type="non-terminal residue" evidence="2">
    <location>
        <position position="1"/>
    </location>
</feature>
<dbReference type="InterPro" id="IPR005123">
    <property type="entry name" value="Oxoglu/Fe-dep_dioxygenase_dom"/>
</dbReference>
<evidence type="ECO:0000313" key="2">
    <source>
        <dbReference type="EMBL" id="CAE7373641.1"/>
    </source>
</evidence>
<dbReference type="InterPro" id="IPR032854">
    <property type="entry name" value="ALKBH3"/>
</dbReference>
<protein>
    <submittedName>
        <fullName evidence="2">ALKBH3 protein</fullName>
    </submittedName>
</protein>
<dbReference type="SUPFAM" id="SSF51197">
    <property type="entry name" value="Clavaminate synthase-like"/>
    <property type="match status" value="1"/>
</dbReference>
<feature type="domain" description="Fe2OG dioxygenase" evidence="1">
    <location>
        <begin position="346"/>
        <end position="458"/>
    </location>
</feature>
<dbReference type="PANTHER" id="PTHR31212">
    <property type="entry name" value="ALPHA-KETOGLUTARATE-DEPENDENT DIOXYGENASE ALKB HOMOLOG 3"/>
    <property type="match status" value="1"/>
</dbReference>
<dbReference type="InterPro" id="IPR027450">
    <property type="entry name" value="AlkB-like"/>
</dbReference>
<dbReference type="Proteomes" id="UP000601435">
    <property type="component" value="Unassembled WGS sequence"/>
</dbReference>
<keyword evidence="3" id="KW-1185">Reference proteome</keyword>
<reference evidence="2" key="1">
    <citation type="submission" date="2021-02" db="EMBL/GenBank/DDBJ databases">
        <authorList>
            <person name="Dougan E. K."/>
            <person name="Rhodes N."/>
            <person name="Thang M."/>
            <person name="Chan C."/>
        </authorList>
    </citation>
    <scope>NUCLEOTIDE SEQUENCE</scope>
</reference>
<evidence type="ECO:0000259" key="1">
    <source>
        <dbReference type="PROSITE" id="PS51471"/>
    </source>
</evidence>
<dbReference type="GO" id="GO:0006307">
    <property type="term" value="P:DNA alkylation repair"/>
    <property type="evidence" value="ECO:0007669"/>
    <property type="project" value="InterPro"/>
</dbReference>
<dbReference type="InterPro" id="IPR037151">
    <property type="entry name" value="AlkB-like_sf"/>
</dbReference>
<dbReference type="Gene3D" id="2.60.120.590">
    <property type="entry name" value="Alpha-ketoglutarate-dependent dioxygenase AlkB-like"/>
    <property type="match status" value="1"/>
</dbReference>
<dbReference type="PANTHER" id="PTHR31212:SF4">
    <property type="entry name" value="ALPHA-KETOGLUTARATE-DEPENDENT DIOXYGENASE ALKB HOMOLOG 3"/>
    <property type="match status" value="1"/>
</dbReference>
<dbReference type="PROSITE" id="PS51471">
    <property type="entry name" value="FE2OG_OXY"/>
    <property type="match status" value="1"/>
</dbReference>
<dbReference type="AlphaFoldDB" id="A0A812Q3S2"/>
<accession>A0A812Q3S2</accession>
<proteinExistence type="predicted"/>
<dbReference type="Pfam" id="PF13532">
    <property type="entry name" value="2OG-FeII_Oxy_2"/>
    <property type="match status" value="1"/>
</dbReference>
<dbReference type="GO" id="GO:0051213">
    <property type="term" value="F:dioxygenase activity"/>
    <property type="evidence" value="ECO:0007669"/>
    <property type="project" value="InterPro"/>
</dbReference>
<name>A0A812Q3S2_9DINO</name>
<comment type="caution">
    <text evidence="2">The sequence shown here is derived from an EMBL/GenBank/DDBJ whole genome shotgun (WGS) entry which is preliminary data.</text>
</comment>
<dbReference type="EMBL" id="CAJNJA010016061">
    <property type="protein sequence ID" value="CAE7373641.1"/>
    <property type="molecule type" value="Genomic_DNA"/>
</dbReference>
<sequence length="541" mass="60695">AQAVSSSRLAVRRQLQAELNACAENFSKEAACQRRSTEALRVQRASLRCEAVELGRELQGCVGRGDELVSENLRLRTEAASLEEAEGNRYAYDSRHSEDEGPKRQCRFVAAALESGSSAAVWASKLSVAVTLTLASWLHPGTAGKVSGTDWYPSSSCKGVEALDWDRSEAASWLHVEGLDRWKRQLVSVLRDGHCLLTALNEGVLRKVGVPKRKAKEVMHDVEDLRRGAWAQPEPPREEVPLPTVTELGSKVRQGSYSSMCRNAVPQDLAWRWYEQLRTQLQWQDLCDERYQGEGKHIPRRTIFTVFNGCSCVYKYSGVSVKPTIEPDFVAEIRKYCVGVSGLTTQPNCCNINLYRDGRDSVGWHTDDEELFEGGYKDITILSLSLGATRTFEVKKQPGPGAKGNGKSHKGPAEASFEVRHGDICTMEGMFQRHYLHAVPKEPKIREPRINLTWRWITKHNQERTRSELQRFLASDSAQLQAAALRCRQLWIDMQHGAARNDSLAEGLDYEARLQTLREAADRISCSNGVSTRHQKPRSSN</sequence>
<organism evidence="2 3">
    <name type="scientific">Symbiodinium necroappetens</name>
    <dbReference type="NCBI Taxonomy" id="1628268"/>
    <lineage>
        <taxon>Eukaryota</taxon>
        <taxon>Sar</taxon>
        <taxon>Alveolata</taxon>
        <taxon>Dinophyceae</taxon>
        <taxon>Suessiales</taxon>
        <taxon>Symbiodiniaceae</taxon>
        <taxon>Symbiodinium</taxon>
    </lineage>
</organism>
<dbReference type="OrthoDB" id="410694at2759"/>
<gene>
    <name evidence="2" type="primary">ALKBH3</name>
    <name evidence="2" type="ORF">SNEC2469_LOCUS10061</name>
</gene>
<evidence type="ECO:0000313" key="3">
    <source>
        <dbReference type="Proteomes" id="UP000601435"/>
    </source>
</evidence>